<organism evidence="4 5">
    <name type="scientific">Cryoendolithus antarcticus</name>
    <dbReference type="NCBI Taxonomy" id="1507870"/>
    <lineage>
        <taxon>Eukaryota</taxon>
        <taxon>Fungi</taxon>
        <taxon>Dikarya</taxon>
        <taxon>Ascomycota</taxon>
        <taxon>Pezizomycotina</taxon>
        <taxon>Dothideomycetes</taxon>
        <taxon>Dothideomycetidae</taxon>
        <taxon>Cladosporiales</taxon>
        <taxon>Cladosporiaceae</taxon>
        <taxon>Cryoendolithus</taxon>
    </lineage>
</organism>
<gene>
    <name evidence="4" type="ORF">B0A48_06440</name>
</gene>
<comment type="similarity">
    <text evidence="1">Belongs to the SEC6 family.</text>
</comment>
<proteinExistence type="inferred from homology"/>
<accession>A0A1V8TB29</accession>
<dbReference type="Gene3D" id="1.10.357.50">
    <property type="match status" value="1"/>
</dbReference>
<dbReference type="AlphaFoldDB" id="A0A1V8TB29"/>
<dbReference type="FunCoup" id="A0A1V8TB29">
    <property type="interactions" value="475"/>
</dbReference>
<keyword evidence="3" id="KW-0268">Exocytosis</keyword>
<dbReference type="Pfam" id="PF06046">
    <property type="entry name" value="Sec6"/>
    <property type="match status" value="1"/>
</dbReference>
<dbReference type="InterPro" id="IPR010326">
    <property type="entry name" value="EXOC3/Sec6"/>
</dbReference>
<evidence type="ECO:0000313" key="4">
    <source>
        <dbReference type="EMBL" id="OQO08570.1"/>
    </source>
</evidence>
<keyword evidence="5" id="KW-1185">Reference proteome</keyword>
<evidence type="ECO:0000256" key="2">
    <source>
        <dbReference type="ARBA" id="ARBA00022448"/>
    </source>
</evidence>
<dbReference type="EMBL" id="NAJO01000012">
    <property type="protein sequence ID" value="OQO08570.1"/>
    <property type="molecule type" value="Genomic_DNA"/>
</dbReference>
<dbReference type="InterPro" id="IPR042532">
    <property type="entry name" value="EXOC3/Sec6_C"/>
</dbReference>
<keyword evidence="2" id="KW-0813">Transport</keyword>
<dbReference type="GO" id="GO:0051601">
    <property type="term" value="P:exocyst localization"/>
    <property type="evidence" value="ECO:0007669"/>
    <property type="project" value="TreeGrafter"/>
</dbReference>
<evidence type="ECO:0000256" key="1">
    <source>
        <dbReference type="ARBA" id="ARBA00009447"/>
    </source>
</evidence>
<dbReference type="Proteomes" id="UP000192596">
    <property type="component" value="Unassembled WGS sequence"/>
</dbReference>
<dbReference type="Gene3D" id="1.10.357.70">
    <property type="entry name" value="Exocyst complex component Sec6, C-terminal domain"/>
    <property type="match status" value="1"/>
</dbReference>
<dbReference type="FunFam" id="1.10.357.70:FF:000005">
    <property type="entry name" value="Exocyst complex component Sec6"/>
    <property type="match status" value="1"/>
</dbReference>
<dbReference type="GO" id="GO:0000149">
    <property type="term" value="F:SNARE binding"/>
    <property type="evidence" value="ECO:0007669"/>
    <property type="project" value="TreeGrafter"/>
</dbReference>
<dbReference type="InParanoid" id="A0A1V8TB29"/>
<sequence length="761" mass="86610">MNDPTPDISRLVELLKSPDDLDKLPSLRAELTRKKAAVDGQLKLGLKEQLEITSNGMSSITSGQSIVAQIKEEMMKIDRLCSEAQGMIRDFPEVERLGIMQRNFAAVEEMKDAIEKFGPGFGELEELLREDDEDLEGQPNLLAIHAGLSELREVRERAMEQTKGVEGESGLELIENLPLEGETTLRDFFARLDDVVDWFDEHVGAACINLIPLVQAGNNGLVVRLALVIEEEEKKDRQAKALQDAQREFQDVASRFKSINVGQRELRGYKKKFLQAIEASAAAQFEQVQQAFLDDPDKLEKACRWFFNDLNTVKLGMVDLMPKKWKIFKTYINIYHTLMHDFLVVQLDNAEITPVHMLAILTWVGKYHTKMARLGVKEDELRPHVIDSRESDLVRDYRTLITKAVQEWMDRMATTDRQEFLSRADSSLDQNGDGHLHTKSLGDMWTMLREQLAVAQSSGRPDVVEGVVESMYIALKQRQQMWERLVDDEARKFESGQLGQEAVSSFHDWLVAIANDQITNIDDDPATGTPSFLSRFRADFEPLVSPAYAISSTTEHESLSNAYVDLSTHCLALFAKTIFNVDFRSIMQDFFTPLWYSKACMAQINSTFEDYLTDYTAVFHPSLRDILIEELADELLVRYLSAVHNKNAKFRRADPYTSKMTEDVKGVFTFFGQYGDAFEVVKQKWRAVELFEGLLSAPKGQPVVEAYGRLKEVYWDVQMGWIEAVLRSRDDFERAMLAGVKARAAEMSGERGAETVMNKVR</sequence>
<dbReference type="OrthoDB" id="190098at2759"/>
<dbReference type="STRING" id="1507870.A0A1V8TB29"/>
<evidence type="ECO:0000256" key="3">
    <source>
        <dbReference type="ARBA" id="ARBA00022483"/>
    </source>
</evidence>
<dbReference type="GO" id="GO:0000145">
    <property type="term" value="C:exocyst"/>
    <property type="evidence" value="ECO:0007669"/>
    <property type="project" value="InterPro"/>
</dbReference>
<comment type="caution">
    <text evidence="4">The sequence shown here is derived from an EMBL/GenBank/DDBJ whole genome shotgun (WGS) entry which is preliminary data.</text>
</comment>
<dbReference type="GO" id="GO:0006887">
    <property type="term" value="P:exocytosis"/>
    <property type="evidence" value="ECO:0007669"/>
    <property type="project" value="UniProtKB-KW"/>
</dbReference>
<dbReference type="PANTHER" id="PTHR21292:SF1">
    <property type="entry name" value="EXOCYST COMPLEX COMPONENT 3"/>
    <property type="match status" value="1"/>
</dbReference>
<name>A0A1V8TB29_9PEZI</name>
<dbReference type="PANTHER" id="PTHR21292">
    <property type="entry name" value="EXOCYST COMPLEX COMPONENT SEC6-RELATED"/>
    <property type="match status" value="1"/>
</dbReference>
<evidence type="ECO:0000313" key="5">
    <source>
        <dbReference type="Proteomes" id="UP000192596"/>
    </source>
</evidence>
<protein>
    <submittedName>
        <fullName evidence="4">Uncharacterized protein</fullName>
    </submittedName>
</protein>
<reference evidence="5" key="1">
    <citation type="submission" date="2017-03" db="EMBL/GenBank/DDBJ databases">
        <title>Genomes of endolithic fungi from Antarctica.</title>
        <authorList>
            <person name="Coleine C."/>
            <person name="Masonjones S."/>
            <person name="Stajich J.E."/>
        </authorList>
    </citation>
    <scope>NUCLEOTIDE SEQUENCE [LARGE SCALE GENOMIC DNA]</scope>
    <source>
        <strain evidence="5">CCFEE 5527</strain>
    </source>
</reference>